<dbReference type="Pfam" id="PF04324">
    <property type="entry name" value="Fer2_BFD"/>
    <property type="match status" value="1"/>
</dbReference>
<dbReference type="STRING" id="61652.AXX16_0866"/>
<evidence type="ECO:0000313" key="12">
    <source>
        <dbReference type="EMBL" id="VEA70545.1"/>
    </source>
</evidence>
<dbReference type="RefSeq" id="WP_015962151.1">
    <property type="nucleotide sequence ID" value="NZ_CBIFXG010000011.1"/>
</dbReference>
<evidence type="ECO:0000259" key="11">
    <source>
        <dbReference type="Pfam" id="PF04324"/>
    </source>
</evidence>
<feature type="domain" description="BFD-like [2Fe-2S]-binding" evidence="11">
    <location>
        <begin position="2"/>
        <end position="50"/>
    </location>
</feature>
<evidence type="ECO:0000256" key="8">
    <source>
        <dbReference type="ARBA" id="ARBA00039386"/>
    </source>
</evidence>
<dbReference type="GO" id="GO:0051537">
    <property type="term" value="F:2 iron, 2 sulfur cluster binding"/>
    <property type="evidence" value="ECO:0007669"/>
    <property type="project" value="UniProtKB-KW"/>
</dbReference>
<comment type="cofactor">
    <cofactor evidence="7">
        <name>[2Fe-2S] cluster</name>
        <dbReference type="ChEBI" id="CHEBI:190135"/>
    </cofactor>
</comment>
<dbReference type="PANTHER" id="PTHR37424">
    <property type="entry name" value="BACTERIOFERRITIN-ASSOCIATED FERREDOXIN"/>
    <property type="match status" value="1"/>
</dbReference>
<evidence type="ECO:0000256" key="1">
    <source>
        <dbReference type="ARBA" id="ARBA00022448"/>
    </source>
</evidence>
<dbReference type="Gene3D" id="1.10.10.1100">
    <property type="entry name" value="BFD-like [2Fe-2S]-binding domain"/>
    <property type="match status" value="1"/>
</dbReference>
<evidence type="ECO:0000256" key="3">
    <source>
        <dbReference type="ARBA" id="ARBA00022723"/>
    </source>
</evidence>
<dbReference type="InterPro" id="IPR007419">
    <property type="entry name" value="BFD-like_2Fe2S-bd_dom"/>
</dbReference>
<dbReference type="GO" id="GO:0046872">
    <property type="term" value="F:metal ion binding"/>
    <property type="evidence" value="ECO:0007669"/>
    <property type="project" value="UniProtKB-KW"/>
</dbReference>
<evidence type="ECO:0000256" key="2">
    <source>
        <dbReference type="ARBA" id="ARBA00022714"/>
    </source>
</evidence>
<evidence type="ECO:0000256" key="7">
    <source>
        <dbReference type="ARBA" id="ARBA00034078"/>
    </source>
</evidence>
<reference evidence="12 13" key="1">
    <citation type="submission" date="2018-12" db="EMBL/GenBank/DDBJ databases">
        <authorList>
            <consortium name="Pathogen Informatics"/>
        </authorList>
    </citation>
    <scope>NUCLEOTIDE SEQUENCE [LARGE SCALE GENOMIC DNA]</scope>
    <source>
        <strain evidence="12 13">NCTC9419</strain>
    </source>
</reference>
<evidence type="ECO:0000256" key="4">
    <source>
        <dbReference type="ARBA" id="ARBA00022982"/>
    </source>
</evidence>
<keyword evidence="1" id="KW-0813">Transport</keyword>
<comment type="similarity">
    <text evidence="10">Belongs to the Bfd family.</text>
</comment>
<organism evidence="12 13">
    <name type="scientific">Serratia rubidaea</name>
    <name type="common">Serratia marinorubra</name>
    <dbReference type="NCBI Taxonomy" id="61652"/>
    <lineage>
        <taxon>Bacteria</taxon>
        <taxon>Pseudomonadati</taxon>
        <taxon>Pseudomonadota</taxon>
        <taxon>Gammaproteobacteria</taxon>
        <taxon>Enterobacterales</taxon>
        <taxon>Yersiniaceae</taxon>
        <taxon>Serratia</taxon>
    </lineage>
</organism>
<dbReference type="PANTHER" id="PTHR37424:SF1">
    <property type="entry name" value="BACTERIOFERRITIN-ASSOCIATED FERREDOXIN"/>
    <property type="match status" value="1"/>
</dbReference>
<name>A0A126VE25_SERRU</name>
<protein>
    <recommendedName>
        <fullName evidence="8">Bacterioferritin-associated ferredoxin</fullName>
    </recommendedName>
</protein>
<sequence length="64" mass="7299">MYVCLCNAVTDKAIRKAVRQHNPHTMKQLRDLVPIGSDCGKCIRQARQIMVEERAAIIHMHEVA</sequence>
<dbReference type="InterPro" id="IPR052371">
    <property type="entry name" value="BFD-associated_ferredoxin"/>
</dbReference>
<proteinExistence type="inferred from homology"/>
<comment type="function">
    <text evidence="9">Required for mobilization of iron from the bacterioferritin (BFR) complex.</text>
</comment>
<dbReference type="Proteomes" id="UP000271603">
    <property type="component" value="Chromosome"/>
</dbReference>
<dbReference type="AlphaFoldDB" id="A0A126VE25"/>
<gene>
    <name evidence="12" type="primary">bfd</name>
    <name evidence="12" type="ORF">NCTC9419_02052</name>
</gene>
<dbReference type="NCBIfam" id="NF007803">
    <property type="entry name" value="PRK10509.1"/>
    <property type="match status" value="1"/>
</dbReference>
<accession>A0A126VE25</accession>
<evidence type="ECO:0000256" key="5">
    <source>
        <dbReference type="ARBA" id="ARBA00023004"/>
    </source>
</evidence>
<evidence type="ECO:0000256" key="10">
    <source>
        <dbReference type="ARBA" id="ARBA00046332"/>
    </source>
</evidence>
<keyword evidence="6" id="KW-0411">Iron-sulfur</keyword>
<dbReference type="InterPro" id="IPR041854">
    <property type="entry name" value="BFD-like_2Fe2S-bd_dom_sf"/>
</dbReference>
<keyword evidence="2" id="KW-0001">2Fe-2S</keyword>
<dbReference type="KEGG" id="srz:AXX16_0866"/>
<keyword evidence="5" id="KW-0408">Iron</keyword>
<dbReference type="EMBL" id="LR134155">
    <property type="protein sequence ID" value="VEA70545.1"/>
    <property type="molecule type" value="Genomic_DNA"/>
</dbReference>
<evidence type="ECO:0000256" key="9">
    <source>
        <dbReference type="ARBA" id="ARBA00046130"/>
    </source>
</evidence>
<keyword evidence="4" id="KW-0249">Electron transport</keyword>
<dbReference type="CDD" id="cd19945">
    <property type="entry name" value="Fer2_BFD"/>
    <property type="match status" value="1"/>
</dbReference>
<evidence type="ECO:0000256" key="6">
    <source>
        <dbReference type="ARBA" id="ARBA00023014"/>
    </source>
</evidence>
<evidence type="ECO:0000313" key="13">
    <source>
        <dbReference type="Proteomes" id="UP000271603"/>
    </source>
</evidence>
<keyword evidence="3" id="KW-0479">Metal-binding</keyword>